<organism evidence="1 2">
    <name type="scientific">Geosmithia morbida</name>
    <dbReference type="NCBI Taxonomy" id="1094350"/>
    <lineage>
        <taxon>Eukaryota</taxon>
        <taxon>Fungi</taxon>
        <taxon>Dikarya</taxon>
        <taxon>Ascomycota</taxon>
        <taxon>Pezizomycotina</taxon>
        <taxon>Sordariomycetes</taxon>
        <taxon>Hypocreomycetidae</taxon>
        <taxon>Hypocreales</taxon>
        <taxon>Bionectriaceae</taxon>
        <taxon>Geosmithia</taxon>
    </lineage>
</organism>
<evidence type="ECO:0000313" key="2">
    <source>
        <dbReference type="Proteomes" id="UP000749293"/>
    </source>
</evidence>
<dbReference type="GeneID" id="55973240"/>
<dbReference type="RefSeq" id="XP_035321362.1">
    <property type="nucleotide sequence ID" value="XM_035468982.1"/>
</dbReference>
<accession>A0A9P4YVB5</accession>
<dbReference type="OrthoDB" id="4314040at2759"/>
<protein>
    <submittedName>
        <fullName evidence="1">Fungal Zn(2)-Cys(6) binuclear cluster domain</fullName>
    </submittedName>
</protein>
<comment type="caution">
    <text evidence="1">The sequence shown here is derived from an EMBL/GenBank/DDBJ whole genome shotgun (WGS) entry which is preliminary data.</text>
</comment>
<reference evidence="1" key="1">
    <citation type="submission" date="2020-03" db="EMBL/GenBank/DDBJ databases">
        <title>Site-based positive gene gene selection in Geosmithia morbida across the United States reveals a broad range of putative effectors and factors for local host and environmental adapation.</title>
        <authorList>
            <person name="Onufrak A."/>
            <person name="Murdoch R.W."/>
            <person name="Gazis R."/>
            <person name="Huff M."/>
            <person name="Staton M."/>
            <person name="Klingeman W."/>
            <person name="Hadziabdic D."/>
        </authorList>
    </citation>
    <scope>NUCLEOTIDE SEQUENCE</scope>
    <source>
        <strain evidence="1">1262</strain>
    </source>
</reference>
<dbReference type="Proteomes" id="UP000749293">
    <property type="component" value="Unassembled WGS sequence"/>
</dbReference>
<keyword evidence="2" id="KW-1185">Reference proteome</keyword>
<dbReference type="AlphaFoldDB" id="A0A9P4YVB5"/>
<sequence length="414" mass="44549">MAQASNASTVRFDLTSDPEVEAKSAATAVVRAQRRQPPAPNPLSIVPGDESFRIASRLVSRLTVGDARYDGACFGPFLRFLPQRIGANRALDAAVDAFCAALSTIHADTASLQAVAKHGRALATLRACLGDPAYGRASETVCAIYLVMITEGLIGAETGRHGEGMCYILQAQVQRQWTSQFELEMFSVMFFSVLMESIGNKRIKTNPWLPILLDRLEPMELIKKLEAKKEAAAAAGVYPSLFLRSLARMTDLIINPAGRQSEIETMYKSFLDDLSKIRGSLDSMDALATLAGMSLIMNRILQAFEPLDVALIEGETDLVDAIIAMGEEAMPRRPLGAAYARPGLSVAWAAGGDPGRRAVVAGMLSRIRGTSPAGGVWDGMREARWLRAKFAEIDAVILGEPGDGAAPQADCHVQ</sequence>
<proteinExistence type="predicted"/>
<evidence type="ECO:0000313" key="1">
    <source>
        <dbReference type="EMBL" id="KAF4122710.1"/>
    </source>
</evidence>
<name>A0A9P4YVB5_9HYPO</name>
<gene>
    <name evidence="1" type="ORF">GMORB2_7017</name>
</gene>
<dbReference type="EMBL" id="JAANYQ010000008">
    <property type="protein sequence ID" value="KAF4122710.1"/>
    <property type="molecule type" value="Genomic_DNA"/>
</dbReference>